<protein>
    <recommendedName>
        <fullName evidence="11">General transcription factor IIH subunit 3</fullName>
    </recommendedName>
    <alternativeName>
        <fullName evidence="11">General transcription factor IIH polypeptide 3</fullName>
    </alternativeName>
</protein>
<evidence type="ECO:0000256" key="5">
    <source>
        <dbReference type="ARBA" id="ARBA00022771"/>
    </source>
</evidence>
<evidence type="ECO:0000256" key="4">
    <source>
        <dbReference type="ARBA" id="ARBA00022763"/>
    </source>
</evidence>
<evidence type="ECO:0000256" key="12">
    <source>
        <dbReference type="SAM" id="MobiDB-lite"/>
    </source>
</evidence>
<evidence type="ECO:0000256" key="3">
    <source>
        <dbReference type="ARBA" id="ARBA00022723"/>
    </source>
</evidence>
<keyword evidence="6 11" id="KW-0862">Zinc</keyword>
<keyword evidence="9 11" id="KW-0234">DNA repair</keyword>
<evidence type="ECO:0000256" key="8">
    <source>
        <dbReference type="ARBA" id="ARBA00023163"/>
    </source>
</evidence>
<evidence type="ECO:0000256" key="9">
    <source>
        <dbReference type="ARBA" id="ARBA00023204"/>
    </source>
</evidence>
<sequence length="215" mass="23531">MASEDELNLLVIVMDVNPIWWGQQAQREPEFTLSKCLDAVMVMGNSHMAMTTTNRLAVISSHFQDSHFLYPCKNWTGGDGAWDGTMDEAPYCGDGKYELLSVANNVVAEEMKRVMSTTEMKGNSTDTLLAGSLAKALCYIHRMTKELEAGQEMKSRILTDYQLQSSTVALKDQGTVLTPSPRTPSPISPTPPPPAQQKPGPLHLTPLGLSPPLPQ</sequence>
<evidence type="ECO:0000256" key="2">
    <source>
        <dbReference type="ARBA" id="ARBA00005273"/>
    </source>
</evidence>
<keyword evidence="7 11" id="KW-0805">Transcription regulation</keyword>
<comment type="subunit">
    <text evidence="11">Part of a TFIID-containing RNA polymerase II pre-initiation complex that is composed of TBP and at least GTF2A1, GTF2A2, GTF2E1, GTF2E2, GTF2F1, GTF2H2, GTF2H3, GTF2H4, GTF2H5, GTF2B, TCEA1, ERCC2, ERCC3, TAF1, TAF2, TAF3, TAF4, TAF5, TAF6, TAF7, TAF8, TAF9, TAF10, TAF11, TAF12 and TAF13. Component of the 7-subunit TFIIH core complex composed of XPB/ERCC3, XPD/ERCC2, GTF2H1, GTF2H2, GTF2H3, GTF2H4 and GTF2H5, which is active in NER. The core complex associates with the 3-subunit CDK-activating kinase (CAK) module composed of CCNH/cyclin H, CDK7 and MNAT1 to form the 10-subunit holoenzyme (holo-TFIIH) active in transcription. Interacts with RARA; the interaction requires prior phosphorylation of RARA on 'Ser-369' which then enhances interaction of RARA with CDK7.</text>
</comment>
<dbReference type="InterPro" id="IPR004600">
    <property type="entry name" value="TFIIH_Tfb4/GTF2H3"/>
</dbReference>
<dbReference type="GO" id="GO:0005675">
    <property type="term" value="C:transcription factor TFIIH holo complex"/>
    <property type="evidence" value="ECO:0007669"/>
    <property type="project" value="UniProtKB-UniRule"/>
</dbReference>
<evidence type="ECO:0000256" key="11">
    <source>
        <dbReference type="RuleBase" id="RU368090"/>
    </source>
</evidence>
<gene>
    <name evidence="13" type="primary">gtf2h3</name>
</gene>
<keyword evidence="14" id="KW-1185">Reference proteome</keyword>
<dbReference type="Gene3D" id="3.40.50.410">
    <property type="entry name" value="von Willebrand factor, type A domain"/>
    <property type="match status" value="1"/>
</dbReference>
<comment type="subcellular location">
    <subcellularLocation>
        <location evidence="1 11">Nucleus</location>
    </subcellularLocation>
</comment>
<evidence type="ECO:0000313" key="13">
    <source>
        <dbReference type="Ensembl" id="ENSGMOP00000038368.1"/>
    </source>
</evidence>
<keyword evidence="3 11" id="KW-0479">Metal-binding</keyword>
<keyword evidence="4 11" id="KW-0227">DNA damage</keyword>
<keyword evidence="10 11" id="KW-0539">Nucleus</keyword>
<organism evidence="13 14">
    <name type="scientific">Gadus morhua</name>
    <name type="common">Atlantic cod</name>
    <dbReference type="NCBI Taxonomy" id="8049"/>
    <lineage>
        <taxon>Eukaryota</taxon>
        <taxon>Metazoa</taxon>
        <taxon>Chordata</taxon>
        <taxon>Craniata</taxon>
        <taxon>Vertebrata</taxon>
        <taxon>Euteleostomi</taxon>
        <taxon>Actinopterygii</taxon>
        <taxon>Neopterygii</taxon>
        <taxon>Teleostei</taxon>
        <taxon>Neoteleostei</taxon>
        <taxon>Acanthomorphata</taxon>
        <taxon>Zeiogadaria</taxon>
        <taxon>Gadariae</taxon>
        <taxon>Gadiformes</taxon>
        <taxon>Gadoidei</taxon>
        <taxon>Gadidae</taxon>
        <taxon>Gadus</taxon>
    </lineage>
</organism>
<reference evidence="13" key="1">
    <citation type="submission" date="2025-08" db="UniProtKB">
        <authorList>
            <consortium name="Ensembl"/>
        </authorList>
    </citation>
    <scope>IDENTIFICATION</scope>
</reference>
<evidence type="ECO:0000256" key="7">
    <source>
        <dbReference type="ARBA" id="ARBA00023015"/>
    </source>
</evidence>
<evidence type="ECO:0000256" key="6">
    <source>
        <dbReference type="ARBA" id="ARBA00022833"/>
    </source>
</evidence>
<reference evidence="13" key="2">
    <citation type="submission" date="2025-09" db="UniProtKB">
        <authorList>
            <consortium name="Ensembl"/>
        </authorList>
    </citation>
    <scope>IDENTIFICATION</scope>
</reference>
<dbReference type="Proteomes" id="UP000694546">
    <property type="component" value="Chromosome 13"/>
</dbReference>
<dbReference type="PANTHER" id="PTHR12831">
    <property type="entry name" value="TRANSCRIPTION INITIATION FACTOR IIH TFIIH , POLYPEPTIDE 3-RELATED"/>
    <property type="match status" value="1"/>
</dbReference>
<dbReference type="GeneTree" id="ENSGT00390000013143"/>
<evidence type="ECO:0000256" key="10">
    <source>
        <dbReference type="ARBA" id="ARBA00023242"/>
    </source>
</evidence>
<dbReference type="InterPro" id="IPR036465">
    <property type="entry name" value="vWFA_dom_sf"/>
</dbReference>
<comment type="function">
    <text evidence="11">Component of the general transcription and DNA repair factor IIH (TFIIH) core complex, which is involved in general and transcription-coupled nucleotide excision repair (NER) of damaged DNA and, when complexed to CAK, in RNA transcription by RNA polymerase II. In NER, TFIIH acts by opening DNA around the lesion to allow the excision of the damaged oligonucleotide and its replacement by a new DNA fragment. In transcription, TFIIH has an essential role in transcription initiation. When the pre-initiation complex (PIC) has been established, TFIIH is required for promoter opening and promoter escape. Phosphorylation of the C-terminal tail (CTD) of the largest subunit of RNA polymerase II by the kinase module CAK controls the initiation of transcription.</text>
</comment>
<feature type="region of interest" description="Disordered" evidence="12">
    <location>
        <begin position="173"/>
        <end position="215"/>
    </location>
</feature>
<dbReference type="GO" id="GO:0000439">
    <property type="term" value="C:transcription factor TFIIH core complex"/>
    <property type="evidence" value="ECO:0007669"/>
    <property type="project" value="UniProtKB-UniRule"/>
</dbReference>
<dbReference type="Ensembl" id="ENSGMOT00000068593.1">
    <property type="protein sequence ID" value="ENSGMOP00000038368.1"/>
    <property type="gene ID" value="ENSGMOG00000017867.2"/>
</dbReference>
<feature type="compositionally biased region" description="Pro residues" evidence="12">
    <location>
        <begin position="181"/>
        <end position="196"/>
    </location>
</feature>
<proteinExistence type="inferred from homology"/>
<keyword evidence="5 11" id="KW-0863">Zinc-finger</keyword>
<comment type="similarity">
    <text evidence="2 11">Belongs to the TFB4 family.</text>
</comment>
<accession>A0A8C5AYJ0</accession>
<dbReference type="GO" id="GO:0006355">
    <property type="term" value="P:regulation of DNA-templated transcription"/>
    <property type="evidence" value="ECO:0007669"/>
    <property type="project" value="InterPro"/>
</dbReference>
<dbReference type="PANTHER" id="PTHR12831:SF0">
    <property type="entry name" value="GENERAL TRANSCRIPTION FACTOR IIH SUBUNIT 3"/>
    <property type="match status" value="1"/>
</dbReference>
<evidence type="ECO:0000313" key="14">
    <source>
        <dbReference type="Proteomes" id="UP000694546"/>
    </source>
</evidence>
<dbReference type="Pfam" id="PF03850">
    <property type="entry name" value="Tfb4"/>
    <property type="match status" value="1"/>
</dbReference>
<dbReference type="GO" id="GO:0006289">
    <property type="term" value="P:nucleotide-excision repair"/>
    <property type="evidence" value="ECO:0007669"/>
    <property type="project" value="UniProtKB-UniRule"/>
</dbReference>
<dbReference type="AlphaFoldDB" id="A0A8C5AYJ0"/>
<keyword evidence="8 11" id="KW-0804">Transcription</keyword>
<evidence type="ECO:0000256" key="1">
    <source>
        <dbReference type="ARBA" id="ARBA00004123"/>
    </source>
</evidence>
<dbReference type="GO" id="GO:0008270">
    <property type="term" value="F:zinc ion binding"/>
    <property type="evidence" value="ECO:0007669"/>
    <property type="project" value="UniProtKB-KW"/>
</dbReference>
<name>A0A8C5AYJ0_GADMO</name>